<feature type="transmembrane region" description="Helical" evidence="6">
    <location>
        <begin position="195"/>
        <end position="215"/>
    </location>
</feature>
<dbReference type="AlphaFoldDB" id="W9HD57"/>
<feature type="transmembrane region" description="Helical" evidence="6">
    <location>
        <begin position="154"/>
        <end position="175"/>
    </location>
</feature>
<feature type="transmembrane region" description="Helical" evidence="6">
    <location>
        <begin position="227"/>
        <end position="249"/>
    </location>
</feature>
<keyword evidence="5 6" id="KW-0472">Membrane</keyword>
<dbReference type="OrthoDB" id="9781030at2"/>
<dbReference type="Proteomes" id="UP000019486">
    <property type="component" value="Unassembled WGS sequence"/>
</dbReference>
<sequence length="312" mass="33512">MTEIPIPGRPGEHADHPAAIPDAGWWGILKRVWYRLVDKAIWVSAAGVAFFGFYTLVPLLALLVISFGLLGGGGDVQHRMSQLEVILPDEAMRTLFGDLMATARGSGDRFGWGLAGTIVMLLWSALFGMRALIAALNHAYDEVETRGFLKLNGLALLLGLGASVLVVASIGIMTVGPELLGSNGDQPLWMTAAMIGRWPIVGVIIVAALSVCYRVAPSRSSPKWRWVGWGAIAASVLWMLISVGFSLYVRRIAHYETAFGMAGAVLTLMIWLYMLAYAVLFGAVLNAETERWTSLDTAAGTQTGPVQAVPGE</sequence>
<keyword evidence="4 6" id="KW-1133">Transmembrane helix</keyword>
<keyword evidence="3 6" id="KW-0812">Transmembrane</keyword>
<protein>
    <submittedName>
        <fullName evidence="7">Ribonuclease</fullName>
    </submittedName>
</protein>
<keyword evidence="8" id="KW-1185">Reference proteome</keyword>
<evidence type="ECO:0000313" key="8">
    <source>
        <dbReference type="Proteomes" id="UP000019486"/>
    </source>
</evidence>
<feature type="transmembrane region" description="Helical" evidence="6">
    <location>
        <begin position="110"/>
        <end position="133"/>
    </location>
</feature>
<dbReference type="InterPro" id="IPR017039">
    <property type="entry name" value="Virul_fac_BrkB"/>
</dbReference>
<reference evidence="7 8" key="1">
    <citation type="submission" date="2013-08" db="EMBL/GenBank/DDBJ databases">
        <title>The genome sequence of Skermanella stibiiresistens.</title>
        <authorList>
            <person name="Zhu W."/>
            <person name="Wang G."/>
        </authorList>
    </citation>
    <scope>NUCLEOTIDE SEQUENCE [LARGE SCALE GENOMIC DNA]</scope>
    <source>
        <strain evidence="7 8">SB22</strain>
    </source>
</reference>
<dbReference type="RefSeq" id="WP_037446070.1">
    <property type="nucleotide sequence ID" value="NZ_AVFL01000001.1"/>
</dbReference>
<feature type="transmembrane region" description="Helical" evidence="6">
    <location>
        <begin position="40"/>
        <end position="70"/>
    </location>
</feature>
<dbReference type="STRING" id="1385369.N825_01890"/>
<accession>W9HD57</accession>
<evidence type="ECO:0000256" key="2">
    <source>
        <dbReference type="ARBA" id="ARBA00022475"/>
    </source>
</evidence>
<dbReference type="GO" id="GO:0005886">
    <property type="term" value="C:plasma membrane"/>
    <property type="evidence" value="ECO:0007669"/>
    <property type="project" value="UniProtKB-SubCell"/>
</dbReference>
<evidence type="ECO:0000256" key="6">
    <source>
        <dbReference type="SAM" id="Phobius"/>
    </source>
</evidence>
<evidence type="ECO:0000256" key="5">
    <source>
        <dbReference type="ARBA" id="ARBA00023136"/>
    </source>
</evidence>
<feature type="transmembrane region" description="Helical" evidence="6">
    <location>
        <begin position="261"/>
        <end position="285"/>
    </location>
</feature>
<name>W9HD57_9PROT</name>
<keyword evidence="2" id="KW-1003">Cell membrane</keyword>
<evidence type="ECO:0000256" key="4">
    <source>
        <dbReference type="ARBA" id="ARBA00022989"/>
    </source>
</evidence>
<evidence type="ECO:0000256" key="3">
    <source>
        <dbReference type="ARBA" id="ARBA00022692"/>
    </source>
</evidence>
<dbReference type="Pfam" id="PF03631">
    <property type="entry name" value="Virul_fac_BrkB"/>
    <property type="match status" value="1"/>
</dbReference>
<dbReference type="EMBL" id="AVFL01000001">
    <property type="protein sequence ID" value="EWY42646.1"/>
    <property type="molecule type" value="Genomic_DNA"/>
</dbReference>
<evidence type="ECO:0000256" key="1">
    <source>
        <dbReference type="ARBA" id="ARBA00004651"/>
    </source>
</evidence>
<proteinExistence type="predicted"/>
<dbReference type="NCBIfam" id="TIGR00765">
    <property type="entry name" value="yihY_not_rbn"/>
    <property type="match status" value="1"/>
</dbReference>
<organism evidence="7 8">
    <name type="scientific">Skermanella stibiiresistens SB22</name>
    <dbReference type="NCBI Taxonomy" id="1385369"/>
    <lineage>
        <taxon>Bacteria</taxon>
        <taxon>Pseudomonadati</taxon>
        <taxon>Pseudomonadota</taxon>
        <taxon>Alphaproteobacteria</taxon>
        <taxon>Rhodospirillales</taxon>
        <taxon>Azospirillaceae</taxon>
        <taxon>Skermanella</taxon>
    </lineage>
</organism>
<dbReference type="PIRSF" id="PIRSF035875">
    <property type="entry name" value="RNase_BN"/>
    <property type="match status" value="1"/>
</dbReference>
<comment type="caution">
    <text evidence="7">The sequence shown here is derived from an EMBL/GenBank/DDBJ whole genome shotgun (WGS) entry which is preliminary data.</text>
</comment>
<comment type="subcellular location">
    <subcellularLocation>
        <location evidence="1">Cell membrane</location>
        <topology evidence="1">Multi-pass membrane protein</topology>
    </subcellularLocation>
</comment>
<dbReference type="PANTHER" id="PTHR30213:SF0">
    <property type="entry name" value="UPF0761 MEMBRANE PROTEIN YIHY"/>
    <property type="match status" value="1"/>
</dbReference>
<evidence type="ECO:0000313" key="7">
    <source>
        <dbReference type="EMBL" id="EWY42646.1"/>
    </source>
</evidence>
<dbReference type="PANTHER" id="PTHR30213">
    <property type="entry name" value="INNER MEMBRANE PROTEIN YHJD"/>
    <property type="match status" value="1"/>
</dbReference>
<gene>
    <name evidence="7" type="ORF">N825_01890</name>
</gene>